<organism evidence="9 10">
    <name type="scientific">Actinocatenispora comari</name>
    <dbReference type="NCBI Taxonomy" id="2807577"/>
    <lineage>
        <taxon>Bacteria</taxon>
        <taxon>Bacillati</taxon>
        <taxon>Actinomycetota</taxon>
        <taxon>Actinomycetes</taxon>
        <taxon>Micromonosporales</taxon>
        <taxon>Micromonosporaceae</taxon>
        <taxon>Actinocatenispora</taxon>
    </lineage>
</organism>
<evidence type="ECO:0000256" key="6">
    <source>
        <dbReference type="ARBA" id="ARBA00023136"/>
    </source>
</evidence>
<comment type="subcellular location">
    <subcellularLocation>
        <location evidence="1">Cell membrane</location>
        <topology evidence="1">Multi-pass membrane protein</topology>
    </subcellularLocation>
</comment>
<dbReference type="PANTHER" id="PTHR42718:SF46">
    <property type="entry name" value="BLR6921 PROTEIN"/>
    <property type="match status" value="1"/>
</dbReference>
<dbReference type="Proteomes" id="UP000614996">
    <property type="component" value="Unassembled WGS sequence"/>
</dbReference>
<feature type="transmembrane region" description="Helical" evidence="7">
    <location>
        <begin position="87"/>
        <end position="105"/>
    </location>
</feature>
<feature type="transmembrane region" description="Helical" evidence="7">
    <location>
        <begin position="117"/>
        <end position="137"/>
    </location>
</feature>
<feature type="transmembrane region" description="Helical" evidence="7">
    <location>
        <begin position="20"/>
        <end position="43"/>
    </location>
</feature>
<keyword evidence="5 7" id="KW-1133">Transmembrane helix</keyword>
<feature type="transmembrane region" description="Helical" evidence="7">
    <location>
        <begin position="308"/>
        <end position="330"/>
    </location>
</feature>
<feature type="transmembrane region" description="Helical" evidence="7">
    <location>
        <begin position="174"/>
        <end position="195"/>
    </location>
</feature>
<dbReference type="Gene3D" id="1.20.1250.20">
    <property type="entry name" value="MFS general substrate transporter like domains"/>
    <property type="match status" value="1"/>
</dbReference>
<name>A0A8J4ACS3_9ACTN</name>
<feature type="transmembrane region" description="Helical" evidence="7">
    <location>
        <begin position="403"/>
        <end position="430"/>
    </location>
</feature>
<dbReference type="InterPro" id="IPR036259">
    <property type="entry name" value="MFS_trans_sf"/>
</dbReference>
<dbReference type="Gene3D" id="1.20.1720.10">
    <property type="entry name" value="Multidrug resistance protein D"/>
    <property type="match status" value="1"/>
</dbReference>
<keyword evidence="10" id="KW-1185">Reference proteome</keyword>
<dbReference type="PROSITE" id="PS50850">
    <property type="entry name" value="MFS"/>
    <property type="match status" value="1"/>
</dbReference>
<sequence>MTGIRTEPARAGRNTDRGRLVLALVCASQFMVILDSAIVNVALPSVGAELRFTPTGLAWVVNGYLLTFAGLMLLGGRVADVVGPRRVLLAGLALFSAASLVGGLAPNPGVLVVARGAQGVGAALMAPATLAVINTGFPESRSRARAFGAWSAAGGIGGMAGALAGGVITTGLSWRWVFLVNVPIGVLLIAVAATSLPAVRPPGRPSLDLAGAITGTAGLAAVIHGVMRAADHGWRSGWVVGPVAAGVLLLVAFTVVQARVAARPLVPLRLFAVRGVAVGTGMLVLFGGVAIAMWYFTSLLLQNVLGYSALWAGLGQTPAAVAFLLVARAAAGLLPRLGARRSILAGAALFLVGFGWLARADAGTGYLPGVLGPTLLVAVGIGLVFPTVMAVTTADAPERDAGVVGGVATTANQVGSSIGLAVLATVASAVSAADRHPSSPAALAAGYDRVFLAAAGLAVGIALLSVLLPRPTRD</sequence>
<reference evidence="10" key="1">
    <citation type="journal article" date="2021" name="Int. J. Syst. Evol. Microbiol.">
        <title>Actinocatenispora comari sp. nov., an endophytic actinomycete isolated from aerial parts of Comarum salesowianum.</title>
        <authorList>
            <person name="Oyunbileg N."/>
            <person name="Iizaka Y."/>
            <person name="Hamada M."/>
            <person name="Davaapurev B.O."/>
            <person name="Fukumoto A."/>
            <person name="Tsetseg B."/>
            <person name="Kato F."/>
            <person name="Tamura T."/>
            <person name="Batkhuu J."/>
            <person name="Anzai Y."/>
        </authorList>
    </citation>
    <scope>NUCLEOTIDE SEQUENCE [LARGE SCALE GENOMIC DNA]</scope>
    <source>
        <strain evidence="10">NUM-2625</strain>
    </source>
</reference>
<comment type="caution">
    <text evidence="9">The sequence shown here is derived from an EMBL/GenBank/DDBJ whole genome shotgun (WGS) entry which is preliminary data.</text>
</comment>
<keyword evidence="6 7" id="KW-0472">Membrane</keyword>
<dbReference type="InterPro" id="IPR020846">
    <property type="entry name" value="MFS_dom"/>
</dbReference>
<feature type="transmembrane region" description="Helical" evidence="7">
    <location>
        <begin position="342"/>
        <end position="358"/>
    </location>
</feature>
<dbReference type="RefSeq" id="WP_207126626.1">
    <property type="nucleotide sequence ID" value="NZ_BOPO01000078.1"/>
</dbReference>
<feature type="transmembrane region" description="Helical" evidence="7">
    <location>
        <begin position="55"/>
        <end position="75"/>
    </location>
</feature>
<evidence type="ECO:0000256" key="5">
    <source>
        <dbReference type="ARBA" id="ARBA00022989"/>
    </source>
</evidence>
<feature type="transmembrane region" description="Helical" evidence="7">
    <location>
        <begin position="270"/>
        <end position="296"/>
    </location>
</feature>
<dbReference type="GO" id="GO:0005886">
    <property type="term" value="C:plasma membrane"/>
    <property type="evidence" value="ECO:0007669"/>
    <property type="project" value="UniProtKB-SubCell"/>
</dbReference>
<protein>
    <submittedName>
        <fullName evidence="9">MFS transporter</fullName>
    </submittedName>
</protein>
<feature type="transmembrane region" description="Helical" evidence="7">
    <location>
        <begin position="450"/>
        <end position="468"/>
    </location>
</feature>
<dbReference type="SUPFAM" id="SSF103473">
    <property type="entry name" value="MFS general substrate transporter"/>
    <property type="match status" value="2"/>
</dbReference>
<keyword evidence="4 7" id="KW-0812">Transmembrane</keyword>
<dbReference type="Pfam" id="PF07690">
    <property type="entry name" value="MFS_1"/>
    <property type="match status" value="1"/>
</dbReference>
<dbReference type="EMBL" id="BOPO01000078">
    <property type="protein sequence ID" value="GIL28921.1"/>
    <property type="molecule type" value="Genomic_DNA"/>
</dbReference>
<dbReference type="AlphaFoldDB" id="A0A8J4ACS3"/>
<evidence type="ECO:0000256" key="7">
    <source>
        <dbReference type="SAM" id="Phobius"/>
    </source>
</evidence>
<evidence type="ECO:0000256" key="1">
    <source>
        <dbReference type="ARBA" id="ARBA00004651"/>
    </source>
</evidence>
<evidence type="ECO:0000259" key="8">
    <source>
        <dbReference type="PROSITE" id="PS50850"/>
    </source>
</evidence>
<feature type="transmembrane region" description="Helical" evidence="7">
    <location>
        <begin position="149"/>
        <end position="168"/>
    </location>
</feature>
<feature type="transmembrane region" description="Helical" evidence="7">
    <location>
        <begin position="207"/>
        <end position="227"/>
    </location>
</feature>
<evidence type="ECO:0000256" key="4">
    <source>
        <dbReference type="ARBA" id="ARBA00022692"/>
    </source>
</evidence>
<keyword evidence="2" id="KW-0813">Transport</keyword>
<evidence type="ECO:0000313" key="10">
    <source>
        <dbReference type="Proteomes" id="UP000614996"/>
    </source>
</evidence>
<evidence type="ECO:0000256" key="3">
    <source>
        <dbReference type="ARBA" id="ARBA00022475"/>
    </source>
</evidence>
<dbReference type="CDD" id="cd17321">
    <property type="entry name" value="MFS_MMR_MDR_like"/>
    <property type="match status" value="1"/>
</dbReference>
<evidence type="ECO:0000256" key="2">
    <source>
        <dbReference type="ARBA" id="ARBA00022448"/>
    </source>
</evidence>
<keyword evidence="3" id="KW-1003">Cell membrane</keyword>
<evidence type="ECO:0000313" key="9">
    <source>
        <dbReference type="EMBL" id="GIL28921.1"/>
    </source>
</evidence>
<feature type="transmembrane region" description="Helical" evidence="7">
    <location>
        <begin position="239"/>
        <end position="258"/>
    </location>
</feature>
<accession>A0A8J4ACS3</accession>
<dbReference type="PANTHER" id="PTHR42718">
    <property type="entry name" value="MAJOR FACILITATOR SUPERFAMILY MULTIDRUG TRANSPORTER MFSC"/>
    <property type="match status" value="1"/>
</dbReference>
<gene>
    <name evidence="9" type="ORF">NUM_41750</name>
</gene>
<feature type="domain" description="Major facilitator superfamily (MFS) profile" evidence="8">
    <location>
        <begin position="21"/>
        <end position="473"/>
    </location>
</feature>
<dbReference type="GO" id="GO:0022857">
    <property type="term" value="F:transmembrane transporter activity"/>
    <property type="evidence" value="ECO:0007669"/>
    <property type="project" value="InterPro"/>
</dbReference>
<dbReference type="InterPro" id="IPR011701">
    <property type="entry name" value="MFS"/>
</dbReference>
<proteinExistence type="predicted"/>
<feature type="transmembrane region" description="Helical" evidence="7">
    <location>
        <begin position="370"/>
        <end position="391"/>
    </location>
</feature>